<dbReference type="InterPro" id="IPR036888">
    <property type="entry name" value="DNA_integrity_DisA_N_sf"/>
</dbReference>
<accession>A0A6I6AD42</accession>
<dbReference type="EMBL" id="CP043930">
    <property type="protein sequence ID" value="QGQ23936.1"/>
    <property type="molecule type" value="Genomic_DNA"/>
</dbReference>
<gene>
    <name evidence="1" type="ORF">F1728_15150</name>
</gene>
<name>A0A6I6AD42_9PLAN</name>
<evidence type="ECO:0000313" key="1">
    <source>
        <dbReference type="EMBL" id="QGQ23936.1"/>
    </source>
</evidence>
<evidence type="ECO:0000313" key="2">
    <source>
        <dbReference type="Proteomes" id="UP000427281"/>
    </source>
</evidence>
<keyword evidence="2" id="KW-1185">Reference proteome</keyword>
<dbReference type="Gene3D" id="3.40.1700.10">
    <property type="entry name" value="DNA integrity scanning protein, DisA, N-terminal domain"/>
    <property type="match status" value="1"/>
</dbReference>
<protein>
    <submittedName>
        <fullName evidence="1">Uncharacterized protein</fullName>
    </submittedName>
</protein>
<reference evidence="1 2" key="1">
    <citation type="submission" date="2019-09" db="EMBL/GenBank/DDBJ databases">
        <title>Gimesia benthica sp. nov., a novel bacterium isolated from deep-sea water of the Northwest Indian Ocean.</title>
        <authorList>
            <person name="Dai X."/>
        </authorList>
    </citation>
    <scope>NUCLEOTIDE SEQUENCE [LARGE SCALE GENOMIC DNA]</scope>
    <source>
        <strain evidence="1 2">E7</strain>
    </source>
</reference>
<dbReference type="RefSeq" id="WP_155364832.1">
    <property type="nucleotide sequence ID" value="NZ_CP043930.1"/>
</dbReference>
<dbReference type="AlphaFoldDB" id="A0A6I6AD42"/>
<organism evidence="1 2">
    <name type="scientific">Gimesia benthica</name>
    <dbReference type="NCBI Taxonomy" id="2608982"/>
    <lineage>
        <taxon>Bacteria</taxon>
        <taxon>Pseudomonadati</taxon>
        <taxon>Planctomycetota</taxon>
        <taxon>Planctomycetia</taxon>
        <taxon>Planctomycetales</taxon>
        <taxon>Planctomycetaceae</taxon>
        <taxon>Gimesia</taxon>
    </lineage>
</organism>
<dbReference type="KEGG" id="gim:F1728_15150"/>
<proteinExistence type="predicted"/>
<sequence>MTSDQHKYRNIASDCINLVPNWYQADCGPFSFSLSIDGEEYPFYNLIYNTPNLNQLLGSMNRKITSYVKSTKHAKNLLVREFIQEQFVLEWLGYNSSEVKWDDILFYLHALSRRTYENQRVTLNMIIDVDQNENGIRIDLDRHQKLLDQLGTSPFTYFRVDPCMKIIGYEEIRWDEIKNSQSYKYLPEFLNPFHSVLKHKEYSVHLTSSGDWIFMNYWGMIASRRKGIWTIYDQNTFKNTITKCVKSYNAGATLYEIAFDLSFKRHGALLVHDPESKVIEKIVNKECILSSGSEQGNSFIADSVRDIGIGESTKALGNKRLLTELASIDGAVIFDNRQILAFGAIIESHPNANGQSGARSTAALSAYHWGGRPIKVSSDGEITLHFESNNGDEKCDAKLEFL</sequence>
<dbReference type="SUPFAM" id="SSF143597">
    <property type="entry name" value="YojJ-like"/>
    <property type="match status" value="1"/>
</dbReference>
<dbReference type="Proteomes" id="UP000427281">
    <property type="component" value="Chromosome"/>
</dbReference>